<evidence type="ECO:0000313" key="2">
    <source>
        <dbReference type="Proteomes" id="UP001055879"/>
    </source>
</evidence>
<accession>A0ACB9BAL0</accession>
<organism evidence="1 2">
    <name type="scientific">Arctium lappa</name>
    <name type="common">Greater burdock</name>
    <name type="synonym">Lappa major</name>
    <dbReference type="NCBI Taxonomy" id="4217"/>
    <lineage>
        <taxon>Eukaryota</taxon>
        <taxon>Viridiplantae</taxon>
        <taxon>Streptophyta</taxon>
        <taxon>Embryophyta</taxon>
        <taxon>Tracheophyta</taxon>
        <taxon>Spermatophyta</taxon>
        <taxon>Magnoliopsida</taxon>
        <taxon>eudicotyledons</taxon>
        <taxon>Gunneridae</taxon>
        <taxon>Pentapetalae</taxon>
        <taxon>asterids</taxon>
        <taxon>campanulids</taxon>
        <taxon>Asterales</taxon>
        <taxon>Asteraceae</taxon>
        <taxon>Carduoideae</taxon>
        <taxon>Cardueae</taxon>
        <taxon>Arctiinae</taxon>
        <taxon>Arctium</taxon>
    </lineage>
</organism>
<keyword evidence="2" id="KW-1185">Reference proteome</keyword>
<reference evidence="2" key="1">
    <citation type="journal article" date="2022" name="Mol. Ecol. Resour.">
        <title>The genomes of chicory, endive, great burdock and yacon provide insights into Asteraceae palaeo-polyploidization history and plant inulin production.</title>
        <authorList>
            <person name="Fan W."/>
            <person name="Wang S."/>
            <person name="Wang H."/>
            <person name="Wang A."/>
            <person name="Jiang F."/>
            <person name="Liu H."/>
            <person name="Zhao H."/>
            <person name="Xu D."/>
            <person name="Zhang Y."/>
        </authorList>
    </citation>
    <scope>NUCLEOTIDE SEQUENCE [LARGE SCALE GENOMIC DNA]</scope>
    <source>
        <strain evidence="2">cv. Niubang</strain>
    </source>
</reference>
<protein>
    <submittedName>
        <fullName evidence="1">Uncharacterized protein</fullName>
    </submittedName>
</protein>
<evidence type="ECO:0000313" key="1">
    <source>
        <dbReference type="EMBL" id="KAI3719419.1"/>
    </source>
</evidence>
<dbReference type="Proteomes" id="UP001055879">
    <property type="component" value="Linkage Group LG06"/>
</dbReference>
<proteinExistence type="predicted"/>
<name>A0ACB9BAL0_ARCLA</name>
<gene>
    <name evidence="1" type="ORF">L6452_20317</name>
</gene>
<reference evidence="1 2" key="2">
    <citation type="journal article" date="2022" name="Mol. Ecol. Resour.">
        <title>The genomes of chicory, endive, great burdock and yacon provide insights into Asteraceae paleo-polyploidization history and plant inulin production.</title>
        <authorList>
            <person name="Fan W."/>
            <person name="Wang S."/>
            <person name="Wang H."/>
            <person name="Wang A."/>
            <person name="Jiang F."/>
            <person name="Liu H."/>
            <person name="Zhao H."/>
            <person name="Xu D."/>
            <person name="Zhang Y."/>
        </authorList>
    </citation>
    <scope>NUCLEOTIDE SEQUENCE [LARGE SCALE GENOMIC DNA]</scope>
    <source>
        <strain evidence="2">cv. Niubang</strain>
    </source>
</reference>
<dbReference type="EMBL" id="CM042052">
    <property type="protein sequence ID" value="KAI3719419.1"/>
    <property type="molecule type" value="Genomic_DNA"/>
</dbReference>
<comment type="caution">
    <text evidence="1">The sequence shown here is derived from an EMBL/GenBank/DDBJ whole genome shotgun (WGS) entry which is preliminary data.</text>
</comment>
<sequence>MEILLKKYDPELNVFKIKVQRLNVTLQDILYITGLPIQGKALITSRTRNKTTFRETMGFDEDKPNISMTDLQNIAMDVHKTTNQRMRTIFLLIIDCVIIPSADVKMVTSTYVEFVRDLTIVNSYAWGAALLAYLYDGLKTWKEDEKRKSVKGNLWVVLVNLENVTKHTPMFYNIIAEVRPSTHDHHYRSLQQIKNVIKNLSSDFTWSPYQQTLLPPALNEHKRRVVYLGPIICLNYVANHTPNNVHKQFVLEFGGFEVEKVTYTHKLKKKENKGSHNIDFTKIFKREVDKWNEGKTVEEYPKKGKKKRRHSNVDNGECEIQDEEQVAANEEVVVASNAVDSDEEHVVASNVVDPSEFVVASNIVGPYEEHVVGSSVADPSVLTPLPCQDAVRTIAATYLMFVTLKLMEFLFRRLSSPIPDLEASNASSRSESRGLANPIFEPSPLRRSLFEDSPESSPELTYMDFANSAEGVVDLEKSSRV</sequence>